<feature type="compositionally biased region" description="Pro residues" evidence="2">
    <location>
        <begin position="1"/>
        <end position="17"/>
    </location>
</feature>
<dbReference type="Pfam" id="PF02805">
    <property type="entry name" value="Ada_Zn_binding"/>
    <property type="match status" value="1"/>
</dbReference>
<gene>
    <name evidence="4" type="ORF">AACH11_09520</name>
</gene>
<dbReference type="Gene3D" id="3.40.10.10">
    <property type="entry name" value="DNA Methylphosphotriester Repair Domain"/>
    <property type="match status" value="1"/>
</dbReference>
<accession>A0ABU9B8X5</accession>
<dbReference type="Proteomes" id="UP001368500">
    <property type="component" value="Unassembled WGS sequence"/>
</dbReference>
<comment type="caution">
    <text evidence="4">The sequence shown here is derived from an EMBL/GenBank/DDBJ whole genome shotgun (WGS) entry which is preliminary data.</text>
</comment>
<feature type="domain" description="HTH araC/xylS-type" evidence="3">
    <location>
        <begin position="114"/>
        <end position="166"/>
    </location>
</feature>
<reference evidence="4 5" key="1">
    <citation type="submission" date="2024-04" db="EMBL/GenBank/DDBJ databases">
        <title>Novel species of the genus Ideonella isolated from streams.</title>
        <authorList>
            <person name="Lu H."/>
        </authorList>
    </citation>
    <scope>NUCLEOTIDE SEQUENCE [LARGE SCALE GENOMIC DNA]</scope>
    <source>
        <strain evidence="4 5">BYS139W</strain>
    </source>
</reference>
<keyword evidence="5" id="KW-1185">Reference proteome</keyword>
<keyword evidence="1" id="KW-0010">Activator</keyword>
<name>A0ABU9B8X5_9BURK</name>
<dbReference type="InterPro" id="IPR035451">
    <property type="entry name" value="Ada-like_dom_sf"/>
</dbReference>
<dbReference type="Gene3D" id="1.10.10.60">
    <property type="entry name" value="Homeodomain-like"/>
    <property type="match status" value="1"/>
</dbReference>
<evidence type="ECO:0000256" key="2">
    <source>
        <dbReference type="SAM" id="MobiDB-lite"/>
    </source>
</evidence>
<sequence>MPAAAPPPAAPRPPPRPGRAAWRAARGTVADEDAAWAAWQHHDAHADGRLWIGVTSTGIYCRPVCRVRLPRRENCRFFAQATQAEAAGFRACLRCRPEQAPGLARVDGPATLADLAADWLRPTLQTARPPALGPIAARLGISPRHLRRIFVRRHGLAPLAWWHDQRRTVRADPTPTPAPAVPPCR</sequence>
<feature type="region of interest" description="Disordered" evidence="2">
    <location>
        <begin position="1"/>
        <end position="20"/>
    </location>
</feature>
<dbReference type="RefSeq" id="WP_341373978.1">
    <property type="nucleotide sequence ID" value="NZ_JBBUTF010000007.1"/>
</dbReference>
<evidence type="ECO:0000259" key="3">
    <source>
        <dbReference type="PROSITE" id="PS01124"/>
    </source>
</evidence>
<dbReference type="InterPro" id="IPR018060">
    <property type="entry name" value="HTH_AraC"/>
</dbReference>
<evidence type="ECO:0000256" key="1">
    <source>
        <dbReference type="ARBA" id="ARBA00023159"/>
    </source>
</evidence>
<evidence type="ECO:0000313" key="5">
    <source>
        <dbReference type="Proteomes" id="UP001368500"/>
    </source>
</evidence>
<organism evidence="4 5">
    <name type="scientific">Pseudaquabacterium rugosum</name>
    <dbReference type="NCBI Taxonomy" id="2984194"/>
    <lineage>
        <taxon>Bacteria</taxon>
        <taxon>Pseudomonadati</taxon>
        <taxon>Pseudomonadota</taxon>
        <taxon>Betaproteobacteria</taxon>
        <taxon>Burkholderiales</taxon>
        <taxon>Sphaerotilaceae</taxon>
        <taxon>Pseudaquabacterium</taxon>
    </lineage>
</organism>
<evidence type="ECO:0000313" key="4">
    <source>
        <dbReference type="EMBL" id="MEK8026196.1"/>
    </source>
</evidence>
<dbReference type="EMBL" id="JBBUTF010000007">
    <property type="protein sequence ID" value="MEK8026196.1"/>
    <property type="molecule type" value="Genomic_DNA"/>
</dbReference>
<protein>
    <submittedName>
        <fullName evidence="4">Ada metal-binding domain-containing protein</fullName>
    </submittedName>
</protein>
<dbReference type="InterPro" id="IPR004026">
    <property type="entry name" value="Ada_DNA_repair_Zn-bd"/>
</dbReference>
<dbReference type="SUPFAM" id="SSF57884">
    <property type="entry name" value="Ada DNA repair protein, N-terminal domain (N-Ada 10)"/>
    <property type="match status" value="1"/>
</dbReference>
<dbReference type="PROSITE" id="PS01124">
    <property type="entry name" value="HTH_ARAC_FAMILY_2"/>
    <property type="match status" value="1"/>
</dbReference>
<proteinExistence type="predicted"/>